<feature type="compositionally biased region" description="Polar residues" evidence="5">
    <location>
        <begin position="581"/>
        <end position="597"/>
    </location>
</feature>
<protein>
    <submittedName>
        <fullName evidence="8">Uncharacterized protein</fullName>
    </submittedName>
</protein>
<feature type="compositionally biased region" description="Low complexity" evidence="5">
    <location>
        <begin position="700"/>
        <end position="709"/>
    </location>
</feature>
<dbReference type="SMART" id="SM00132">
    <property type="entry name" value="LIM"/>
    <property type="match status" value="1"/>
</dbReference>
<feature type="compositionally biased region" description="Polar residues" evidence="5">
    <location>
        <begin position="289"/>
        <end position="298"/>
    </location>
</feature>
<dbReference type="InterPro" id="IPR001781">
    <property type="entry name" value="Znf_LIM"/>
</dbReference>
<evidence type="ECO:0000313" key="10">
    <source>
        <dbReference type="Proteomes" id="UP000663829"/>
    </source>
</evidence>
<dbReference type="PANTHER" id="PTHR46767">
    <property type="entry name" value="LIM DOMAIN ONLY PROTEIN 7"/>
    <property type="match status" value="1"/>
</dbReference>
<feature type="compositionally biased region" description="Polar residues" evidence="5">
    <location>
        <begin position="237"/>
        <end position="274"/>
    </location>
</feature>
<dbReference type="InterPro" id="IPR029978">
    <property type="entry name" value="LMO-7"/>
</dbReference>
<dbReference type="PROSITE" id="PS00478">
    <property type="entry name" value="LIM_DOMAIN_1"/>
    <property type="match status" value="1"/>
</dbReference>
<dbReference type="PROSITE" id="PS50023">
    <property type="entry name" value="LIM_DOMAIN_2"/>
    <property type="match status" value="1"/>
</dbReference>
<feature type="region of interest" description="Disordered" evidence="5">
    <location>
        <begin position="690"/>
        <end position="709"/>
    </location>
</feature>
<dbReference type="PANTHER" id="PTHR46767:SF1">
    <property type="entry name" value="LIM DOMAIN ONLY PROTEIN 7"/>
    <property type="match status" value="1"/>
</dbReference>
<dbReference type="Proteomes" id="UP000663829">
    <property type="component" value="Unassembled WGS sequence"/>
</dbReference>
<feature type="region of interest" description="Disordered" evidence="5">
    <location>
        <begin position="581"/>
        <end position="603"/>
    </location>
</feature>
<feature type="region of interest" description="Disordered" evidence="5">
    <location>
        <begin position="773"/>
        <end position="793"/>
    </location>
</feature>
<dbReference type="PROSITE" id="PS50106">
    <property type="entry name" value="PDZ"/>
    <property type="match status" value="1"/>
</dbReference>
<dbReference type="SMART" id="SM00228">
    <property type="entry name" value="PDZ"/>
    <property type="match status" value="1"/>
</dbReference>
<keyword evidence="2 4" id="KW-0862">Zinc</keyword>
<gene>
    <name evidence="8" type="ORF">GPM918_LOCUS7872</name>
    <name evidence="9" type="ORF">SRO942_LOCUS7872</name>
</gene>
<dbReference type="AlphaFoldDB" id="A0A813YLV1"/>
<evidence type="ECO:0000259" key="7">
    <source>
        <dbReference type="PROSITE" id="PS50106"/>
    </source>
</evidence>
<dbReference type="Gene3D" id="2.10.110.10">
    <property type="entry name" value="Cysteine Rich Protein"/>
    <property type="match status" value="1"/>
</dbReference>
<dbReference type="GO" id="GO:0046872">
    <property type="term" value="F:metal ion binding"/>
    <property type="evidence" value="ECO:0007669"/>
    <property type="project" value="UniProtKB-KW"/>
</dbReference>
<feature type="compositionally biased region" description="Low complexity" evidence="5">
    <location>
        <begin position="61"/>
        <end position="72"/>
    </location>
</feature>
<dbReference type="EMBL" id="CAJNOQ010001319">
    <property type="protein sequence ID" value="CAF0886150.1"/>
    <property type="molecule type" value="Genomic_DNA"/>
</dbReference>
<feature type="region of interest" description="Disordered" evidence="5">
    <location>
        <begin position="237"/>
        <end position="298"/>
    </location>
</feature>
<evidence type="ECO:0000256" key="5">
    <source>
        <dbReference type="SAM" id="MobiDB-lite"/>
    </source>
</evidence>
<feature type="region of interest" description="Disordered" evidence="5">
    <location>
        <begin position="1"/>
        <end position="102"/>
    </location>
</feature>
<feature type="region of interest" description="Disordered" evidence="5">
    <location>
        <begin position="121"/>
        <end position="141"/>
    </location>
</feature>
<evidence type="ECO:0000256" key="3">
    <source>
        <dbReference type="ARBA" id="ARBA00023038"/>
    </source>
</evidence>
<dbReference type="Pfam" id="PF00595">
    <property type="entry name" value="PDZ"/>
    <property type="match status" value="1"/>
</dbReference>
<keyword evidence="10" id="KW-1185">Reference proteome</keyword>
<feature type="compositionally biased region" description="Low complexity" evidence="5">
    <location>
        <begin position="508"/>
        <end position="525"/>
    </location>
</feature>
<accession>A0A813YLV1</accession>
<feature type="compositionally biased region" description="Polar residues" evidence="5">
    <location>
        <begin position="73"/>
        <end position="96"/>
    </location>
</feature>
<sequence length="1088" mass="123166">MGCGSTRQPDIAVENWRQKREQKRQKNTSNTTKSFDNEDDSIKKPIEKKQSNDYITKLSATTNNNDNNSNNTKIQPLNNDYKQKNTTASSPLNNKNYIEKQNDNTTNSVNKLSVISQHPNAVSLNQRPSPAKSPSPHPKGPARIREIFIEKPINVRGFGFKLDGGNNRPVFVSSLEDNSPADKCGLNVDDEVLYMNDENIEQMTFEQVRKLLKDRISKGTIKLVVRTYEEIFDENSPNIAPTQYHSRTPSPQKLLSTTTTPSSNMKTNINSTQHSLNELSNSNNKSISTNREQSPSSKLINNLNIPMTTNNIKSLSSDYSSPVLNLSTSSLTILQQSSPVYTFLPYTPLPTADIPTQSTITTTTTTPNRTSSLNIFAPKPFRSPNSVDNTGTDGTPHSSVQAFRKMTAEKHLLSTNQEKLLQTNDLTHKSTSLPSSSLFNNQFKSNKIFDESVYDKELQDLEAEFENELKGANYHSKDVDKHIPTKDTTSPIVDDVSRYSTQTVRTMSSTPLSHSTISSFSTSASPLNKTTQPVLSTIQQIVSQIPLSSSTSAPNSTDLLASSNKPSVATVDFSFNGEQLNRQQNEQVPSIKPQQQIESDRSDYVRSPISQVRSYVEKQMDQLQEDLKTGFKIKKNIYENSTIANTATNGIKHDPWYDRPLNIPVDMLSNSQKYSSPSQYQHPTSSLSILHYQSDDEPPSLHSSLKKPLSPSFDIPPNDLLLNSKQTYGLHINPNERVIHYLNPYSSTSSLHKQSLPLTTRPISSYIKRSVQDLSSNNHHHHHHHHQQQRSETADAYLQDKNINELRFAMLSPQQQPHFHNRQQHRLQTDKQFLTTNQPQKRVTINVGDTTTNDIKRTNSKTLLTQLNKVPRKTNFDDQSWIISDDEHKIKYTTEQRPQTTNEFHSVHNSGQEMFISTLSAANSEGHVPFSLDRRRSTLASQHYPHHQQQLYRQDLNNNNRLLTESYSYDYLTGKNDYQSSMKQKQRLNDISPTKSRVLSVSGKLRCSKCNDELGQGSAMVIESLGLYYHIECFRCCVCNTQLSTGAEGTDVRVRNQRLHCQNCFSDDNAALVQYTEYRLHRVRHSIL</sequence>
<feature type="domain" description="LIM zinc-binding" evidence="6">
    <location>
        <begin position="1005"/>
        <end position="1071"/>
    </location>
</feature>
<reference evidence="8" key="1">
    <citation type="submission" date="2021-02" db="EMBL/GenBank/DDBJ databases">
        <authorList>
            <person name="Nowell W R."/>
        </authorList>
    </citation>
    <scope>NUCLEOTIDE SEQUENCE</scope>
</reference>
<feature type="compositionally biased region" description="Low complexity" evidence="5">
    <location>
        <begin position="275"/>
        <end position="288"/>
    </location>
</feature>
<feature type="compositionally biased region" description="Low complexity" evidence="5">
    <location>
        <begin position="356"/>
        <end position="372"/>
    </location>
</feature>
<name>A0A813YLV1_9BILA</name>
<organism evidence="8 10">
    <name type="scientific">Didymodactylos carnosus</name>
    <dbReference type="NCBI Taxonomy" id="1234261"/>
    <lineage>
        <taxon>Eukaryota</taxon>
        <taxon>Metazoa</taxon>
        <taxon>Spiralia</taxon>
        <taxon>Gnathifera</taxon>
        <taxon>Rotifera</taxon>
        <taxon>Eurotatoria</taxon>
        <taxon>Bdelloidea</taxon>
        <taxon>Philodinida</taxon>
        <taxon>Philodinidae</taxon>
        <taxon>Didymodactylos</taxon>
    </lineage>
</organism>
<dbReference type="Gene3D" id="2.30.42.10">
    <property type="match status" value="1"/>
</dbReference>
<dbReference type="GO" id="GO:0030155">
    <property type="term" value="P:regulation of cell adhesion"/>
    <property type="evidence" value="ECO:0007669"/>
    <property type="project" value="InterPro"/>
</dbReference>
<feature type="region of interest" description="Disordered" evidence="5">
    <location>
        <begin position="506"/>
        <end position="529"/>
    </location>
</feature>
<evidence type="ECO:0000259" key="6">
    <source>
        <dbReference type="PROSITE" id="PS50023"/>
    </source>
</evidence>
<feature type="compositionally biased region" description="Basic residues" evidence="5">
    <location>
        <begin position="778"/>
        <end position="788"/>
    </location>
</feature>
<comment type="caution">
    <text evidence="8">The sequence shown here is derived from an EMBL/GenBank/DDBJ whole genome shotgun (WGS) entry which is preliminary data.</text>
</comment>
<dbReference type="EMBL" id="CAJOBC010001319">
    <property type="protein sequence ID" value="CAF3671374.1"/>
    <property type="molecule type" value="Genomic_DNA"/>
</dbReference>
<dbReference type="CDD" id="cd00136">
    <property type="entry name" value="PDZ_canonical"/>
    <property type="match status" value="1"/>
</dbReference>
<keyword evidence="1 4" id="KW-0479">Metal-binding</keyword>
<dbReference type="SUPFAM" id="SSF50156">
    <property type="entry name" value="PDZ domain-like"/>
    <property type="match status" value="1"/>
</dbReference>
<dbReference type="Pfam" id="PF00412">
    <property type="entry name" value="LIM"/>
    <property type="match status" value="1"/>
</dbReference>
<feature type="compositionally biased region" description="Basic and acidic residues" evidence="5">
    <location>
        <begin position="40"/>
        <end position="51"/>
    </location>
</feature>
<dbReference type="InterPro" id="IPR036034">
    <property type="entry name" value="PDZ_sf"/>
</dbReference>
<feature type="domain" description="PDZ" evidence="7">
    <location>
        <begin position="146"/>
        <end position="227"/>
    </location>
</feature>
<evidence type="ECO:0000256" key="1">
    <source>
        <dbReference type="ARBA" id="ARBA00022723"/>
    </source>
</evidence>
<dbReference type="InterPro" id="IPR001478">
    <property type="entry name" value="PDZ"/>
</dbReference>
<dbReference type="GO" id="GO:0023051">
    <property type="term" value="P:regulation of signaling"/>
    <property type="evidence" value="ECO:0007669"/>
    <property type="project" value="InterPro"/>
</dbReference>
<dbReference type="Proteomes" id="UP000681722">
    <property type="component" value="Unassembled WGS sequence"/>
</dbReference>
<dbReference type="OrthoDB" id="15627at2759"/>
<feature type="region of interest" description="Disordered" evidence="5">
    <location>
        <begin position="355"/>
        <end position="398"/>
    </location>
</feature>
<evidence type="ECO:0000313" key="9">
    <source>
        <dbReference type="EMBL" id="CAF3671374.1"/>
    </source>
</evidence>
<feature type="compositionally biased region" description="Polar residues" evidence="5">
    <location>
        <begin position="383"/>
        <end position="398"/>
    </location>
</feature>
<proteinExistence type="predicted"/>
<evidence type="ECO:0000313" key="8">
    <source>
        <dbReference type="EMBL" id="CAF0886150.1"/>
    </source>
</evidence>
<keyword evidence="3 4" id="KW-0440">LIM domain</keyword>
<dbReference type="CDD" id="cd08368">
    <property type="entry name" value="LIM"/>
    <property type="match status" value="1"/>
</dbReference>
<evidence type="ECO:0000256" key="2">
    <source>
        <dbReference type="ARBA" id="ARBA00022833"/>
    </source>
</evidence>
<evidence type="ECO:0000256" key="4">
    <source>
        <dbReference type="PROSITE-ProRule" id="PRU00125"/>
    </source>
</evidence>